<dbReference type="eggNOG" id="COG1247">
    <property type="taxonomic scope" value="Bacteria"/>
</dbReference>
<organism evidence="6 7">
    <name type="scientific">Exiguobacterium chiriqhucha RW-2</name>
    <dbReference type="NCBI Taxonomy" id="1345023"/>
    <lineage>
        <taxon>Bacteria</taxon>
        <taxon>Bacillati</taxon>
        <taxon>Bacillota</taxon>
        <taxon>Bacilli</taxon>
        <taxon>Bacillales</taxon>
        <taxon>Bacillales Family XII. Incertae Sedis</taxon>
        <taxon>Exiguobacterium</taxon>
    </lineage>
</organism>
<dbReference type="InterPro" id="IPR016181">
    <property type="entry name" value="Acyl_CoA_acyltransferase"/>
</dbReference>
<dbReference type="CDD" id="cd04301">
    <property type="entry name" value="NAT_SF"/>
    <property type="match status" value="1"/>
</dbReference>
<evidence type="ECO:0000313" key="6">
    <source>
        <dbReference type="EMBL" id="ERG67349.1"/>
    </source>
</evidence>
<dbReference type="GO" id="GO:0016747">
    <property type="term" value="F:acyltransferase activity, transferring groups other than amino-acyl groups"/>
    <property type="evidence" value="ECO:0007669"/>
    <property type="project" value="InterPro"/>
</dbReference>
<dbReference type="Pfam" id="PF00583">
    <property type="entry name" value="Acetyltransf_1"/>
    <property type="match status" value="1"/>
</dbReference>
<accession>U1LXH3</accession>
<dbReference type="AlphaFoldDB" id="U1LXH3"/>
<feature type="domain" description="N-acetyltransferase" evidence="5">
    <location>
        <begin position="10"/>
        <end position="163"/>
    </location>
</feature>
<sequence length="180" mass="20414">MKKTYESGVLMIRNCRRDDLQAVLHIYNDAIVNSTAVYHYEPVTLQNRIAWYEEKKAAGLPIIVWEEGDVVMGFATFGPFRPWPAYHYTVEHSVYVHPGYRSKGIGNKLLREIIRIGEERDVKTMIGGIDAANIASVKAHEKLGFVHSGTIKKAGYKFGKWLDLSFYQLDLKGPEAPQEG</sequence>
<name>U1LXH3_9BACL</name>
<proteinExistence type="predicted"/>
<evidence type="ECO:0000259" key="5">
    <source>
        <dbReference type="PROSITE" id="PS51186"/>
    </source>
</evidence>
<keyword evidence="7" id="KW-1185">Reference proteome</keyword>
<evidence type="ECO:0000313" key="7">
    <source>
        <dbReference type="Proteomes" id="UP000016464"/>
    </source>
</evidence>
<dbReference type="SUPFAM" id="SSF55729">
    <property type="entry name" value="Acyl-CoA N-acyltransferases (Nat)"/>
    <property type="match status" value="1"/>
</dbReference>
<dbReference type="InterPro" id="IPR000182">
    <property type="entry name" value="GNAT_dom"/>
</dbReference>
<evidence type="ECO:0000256" key="1">
    <source>
        <dbReference type="ARBA" id="ARBA00022679"/>
    </source>
</evidence>
<evidence type="ECO:0000256" key="3">
    <source>
        <dbReference type="ARBA" id="ARBA00050603"/>
    </source>
</evidence>
<evidence type="ECO:0000256" key="2">
    <source>
        <dbReference type="ARBA" id="ARBA00023315"/>
    </source>
</evidence>
<dbReference type="Gene3D" id="3.40.630.30">
    <property type="match status" value="1"/>
</dbReference>
<dbReference type="EMBL" id="ATCL01000014">
    <property type="protein sequence ID" value="ERG67349.1"/>
    <property type="molecule type" value="Genomic_DNA"/>
</dbReference>
<dbReference type="STRING" id="1385984.GCA_000702565_00196"/>
<dbReference type="FunFam" id="3.40.630.30:FF:000026">
    <property type="entry name" value="Phosphinothricin acetyltransferase"/>
    <property type="match status" value="1"/>
</dbReference>
<dbReference type="PANTHER" id="PTHR43072">
    <property type="entry name" value="N-ACETYLTRANSFERASE"/>
    <property type="match status" value="1"/>
</dbReference>
<dbReference type="Proteomes" id="UP000016464">
    <property type="component" value="Unassembled WGS sequence"/>
</dbReference>
<keyword evidence="1 6" id="KW-0808">Transferase</keyword>
<dbReference type="PANTHER" id="PTHR43072:SF23">
    <property type="entry name" value="UPF0039 PROTEIN C11D3.02C"/>
    <property type="match status" value="1"/>
</dbReference>
<evidence type="ECO:0000256" key="4">
    <source>
        <dbReference type="ARBA" id="ARBA00051334"/>
    </source>
</evidence>
<reference evidence="6 7" key="1">
    <citation type="journal article" date="2013" name="Genome Announc.">
        <title>Draft Genome Sequence of Exiguobacterium pavilionensis Strain RW-2, with Wide Thermal, Salinity, and pH Tolerance, Isolated from Modern Freshwater Microbialites.</title>
        <authorList>
            <person name="White R.A.III."/>
            <person name="Grassa C.J."/>
            <person name="Suttle C.A."/>
        </authorList>
    </citation>
    <scope>NUCLEOTIDE SEQUENCE [LARGE SCALE GENOMIC DNA]</scope>
    <source>
        <strain evidence="6 7">RW-2</strain>
    </source>
</reference>
<protein>
    <submittedName>
        <fullName evidence="6">N-acetyltransferase</fullName>
    </submittedName>
</protein>
<comment type="caution">
    <text evidence="6">The sequence shown here is derived from an EMBL/GenBank/DDBJ whole genome shotgun (WGS) entry which is preliminary data.</text>
</comment>
<comment type="catalytic activity">
    <reaction evidence="4">
        <text>L-methionine sulfone + acetyl-CoA = N-acetyl-L-methionine sulfone + CoA + H(+)</text>
        <dbReference type="Rhea" id="RHEA:47656"/>
        <dbReference type="ChEBI" id="CHEBI:15378"/>
        <dbReference type="ChEBI" id="CHEBI:57287"/>
        <dbReference type="ChEBI" id="CHEBI:57288"/>
        <dbReference type="ChEBI" id="CHEBI:87824"/>
        <dbReference type="ChEBI" id="CHEBI:87825"/>
    </reaction>
</comment>
<dbReference type="PROSITE" id="PS51186">
    <property type="entry name" value="GNAT"/>
    <property type="match status" value="1"/>
</dbReference>
<gene>
    <name evidence="6" type="ORF">M467_08665</name>
</gene>
<comment type="catalytic activity">
    <reaction evidence="3">
        <text>L-methionine sulfoximine + acetyl-CoA = N-acetyl-L-methionine sulfoximine + CoA + H(+)</text>
        <dbReference type="Rhea" id="RHEA:47660"/>
        <dbReference type="ChEBI" id="CHEBI:15378"/>
        <dbReference type="ChEBI" id="CHEBI:57287"/>
        <dbReference type="ChEBI" id="CHEBI:57288"/>
        <dbReference type="ChEBI" id="CHEBI:87826"/>
        <dbReference type="ChEBI" id="CHEBI:87827"/>
    </reaction>
</comment>
<keyword evidence="2" id="KW-0012">Acyltransferase</keyword>
<dbReference type="PATRIC" id="fig|1345023.5.peg.746"/>